<organism evidence="2 3">
    <name type="scientific">Paramarasmius palmivorus</name>
    <dbReference type="NCBI Taxonomy" id="297713"/>
    <lineage>
        <taxon>Eukaryota</taxon>
        <taxon>Fungi</taxon>
        <taxon>Dikarya</taxon>
        <taxon>Basidiomycota</taxon>
        <taxon>Agaricomycotina</taxon>
        <taxon>Agaricomycetes</taxon>
        <taxon>Agaricomycetidae</taxon>
        <taxon>Agaricales</taxon>
        <taxon>Marasmiineae</taxon>
        <taxon>Marasmiaceae</taxon>
        <taxon>Paramarasmius</taxon>
    </lineage>
</organism>
<reference evidence="2 3" key="1">
    <citation type="submission" date="2024-01" db="EMBL/GenBank/DDBJ databases">
        <title>A draft genome for a cacao thread blight-causing isolate of Paramarasmius palmivorus.</title>
        <authorList>
            <person name="Baruah I.K."/>
            <person name="Bukari Y."/>
            <person name="Amoako-Attah I."/>
            <person name="Meinhardt L.W."/>
            <person name="Bailey B.A."/>
            <person name="Cohen S.P."/>
        </authorList>
    </citation>
    <scope>NUCLEOTIDE SEQUENCE [LARGE SCALE GENOMIC DNA]</scope>
    <source>
        <strain evidence="2 3">GH-12</strain>
    </source>
</reference>
<feature type="compositionally biased region" description="Low complexity" evidence="1">
    <location>
        <begin position="81"/>
        <end position="97"/>
    </location>
</feature>
<protein>
    <submittedName>
        <fullName evidence="2">Uncharacterized protein</fullName>
    </submittedName>
</protein>
<evidence type="ECO:0000256" key="1">
    <source>
        <dbReference type="SAM" id="MobiDB-lite"/>
    </source>
</evidence>
<evidence type="ECO:0000313" key="2">
    <source>
        <dbReference type="EMBL" id="KAK7021127.1"/>
    </source>
</evidence>
<dbReference type="Proteomes" id="UP001383192">
    <property type="component" value="Unassembled WGS sequence"/>
</dbReference>
<sequence>MASGRESSPESDASRAAWFRELARSKPVYHINPAGKVIRLEPTQSPPPYVPMSIMREEAKRRAERRRQGILMRQLKDMSLTNSGNSTTGNPTTGPSA</sequence>
<dbReference type="AlphaFoldDB" id="A0AAW0B4W4"/>
<proteinExistence type="predicted"/>
<name>A0AAW0B4W4_9AGAR</name>
<evidence type="ECO:0000313" key="3">
    <source>
        <dbReference type="Proteomes" id="UP001383192"/>
    </source>
</evidence>
<comment type="caution">
    <text evidence="2">The sequence shown here is derived from an EMBL/GenBank/DDBJ whole genome shotgun (WGS) entry which is preliminary data.</text>
</comment>
<feature type="region of interest" description="Disordered" evidence="1">
    <location>
        <begin position="72"/>
        <end position="97"/>
    </location>
</feature>
<accession>A0AAW0B4W4</accession>
<keyword evidence="3" id="KW-1185">Reference proteome</keyword>
<gene>
    <name evidence="2" type="ORF">VNI00_017487</name>
</gene>
<dbReference type="EMBL" id="JAYKXP010000174">
    <property type="protein sequence ID" value="KAK7021127.1"/>
    <property type="molecule type" value="Genomic_DNA"/>
</dbReference>